<dbReference type="Proteomes" id="UP000238479">
    <property type="component" value="Chromosome 2"/>
</dbReference>
<comment type="caution">
    <text evidence="2">The sequence shown here is derived from an EMBL/GenBank/DDBJ whole genome shotgun (WGS) entry which is preliminary data.</text>
</comment>
<proteinExistence type="predicted"/>
<sequence>MQKHKNTNGVREQRSKPHPYARNPITIPIVDFKCHERGVDHVKHSKANEFPFFTFQC</sequence>
<protein>
    <submittedName>
        <fullName evidence="2">Uncharacterized protein</fullName>
    </submittedName>
</protein>
<dbReference type="Gramene" id="PRQ50046">
    <property type="protein sequence ID" value="PRQ50046"/>
    <property type="gene ID" value="RchiOBHm_Chr2g0128721"/>
</dbReference>
<keyword evidence="3" id="KW-1185">Reference proteome</keyword>
<feature type="region of interest" description="Disordered" evidence="1">
    <location>
        <begin position="1"/>
        <end position="23"/>
    </location>
</feature>
<evidence type="ECO:0000313" key="3">
    <source>
        <dbReference type="Proteomes" id="UP000238479"/>
    </source>
</evidence>
<organism evidence="2 3">
    <name type="scientific">Rosa chinensis</name>
    <name type="common">China rose</name>
    <dbReference type="NCBI Taxonomy" id="74649"/>
    <lineage>
        <taxon>Eukaryota</taxon>
        <taxon>Viridiplantae</taxon>
        <taxon>Streptophyta</taxon>
        <taxon>Embryophyta</taxon>
        <taxon>Tracheophyta</taxon>
        <taxon>Spermatophyta</taxon>
        <taxon>Magnoliopsida</taxon>
        <taxon>eudicotyledons</taxon>
        <taxon>Gunneridae</taxon>
        <taxon>Pentapetalae</taxon>
        <taxon>rosids</taxon>
        <taxon>fabids</taxon>
        <taxon>Rosales</taxon>
        <taxon>Rosaceae</taxon>
        <taxon>Rosoideae</taxon>
        <taxon>Rosoideae incertae sedis</taxon>
        <taxon>Rosa</taxon>
    </lineage>
</organism>
<gene>
    <name evidence="2" type="ORF">RchiOBHm_Chr2g0128721</name>
</gene>
<evidence type="ECO:0000256" key="1">
    <source>
        <dbReference type="SAM" id="MobiDB-lite"/>
    </source>
</evidence>
<dbReference type="EMBL" id="PDCK01000040">
    <property type="protein sequence ID" value="PRQ50046.1"/>
    <property type="molecule type" value="Genomic_DNA"/>
</dbReference>
<name>A0A2P6RUD7_ROSCH</name>
<reference evidence="2 3" key="1">
    <citation type="journal article" date="2018" name="Nat. Genet.">
        <title>The Rosa genome provides new insights in the design of modern roses.</title>
        <authorList>
            <person name="Bendahmane M."/>
        </authorList>
    </citation>
    <scope>NUCLEOTIDE SEQUENCE [LARGE SCALE GENOMIC DNA]</scope>
    <source>
        <strain evidence="3">cv. Old Blush</strain>
    </source>
</reference>
<dbReference type="AlphaFoldDB" id="A0A2P6RUD7"/>
<evidence type="ECO:0000313" key="2">
    <source>
        <dbReference type="EMBL" id="PRQ50046.1"/>
    </source>
</evidence>
<accession>A0A2P6RUD7</accession>